<dbReference type="PANTHER" id="PTHR43031:SF1">
    <property type="entry name" value="PYRIDINE NUCLEOTIDE-DISULPHIDE OXIDOREDUCTASE"/>
    <property type="match status" value="1"/>
</dbReference>
<dbReference type="EMBL" id="VNIB01000007">
    <property type="protein sequence ID" value="TYO98293.1"/>
    <property type="molecule type" value="Genomic_DNA"/>
</dbReference>
<dbReference type="GO" id="GO:0016740">
    <property type="term" value="F:transferase activity"/>
    <property type="evidence" value="ECO:0007669"/>
    <property type="project" value="UniProtKB-KW"/>
</dbReference>
<dbReference type="CDD" id="cd00158">
    <property type="entry name" value="RHOD"/>
    <property type="match status" value="1"/>
</dbReference>
<organism evidence="2 3">
    <name type="scientific">Geothermobacter ehrlichii</name>
    <dbReference type="NCBI Taxonomy" id="213224"/>
    <lineage>
        <taxon>Bacteria</taxon>
        <taxon>Pseudomonadati</taxon>
        <taxon>Thermodesulfobacteriota</taxon>
        <taxon>Desulfuromonadia</taxon>
        <taxon>Desulfuromonadales</taxon>
        <taxon>Geothermobacteraceae</taxon>
        <taxon>Geothermobacter</taxon>
    </lineage>
</organism>
<dbReference type="Proteomes" id="UP000324159">
    <property type="component" value="Unassembled WGS sequence"/>
</dbReference>
<dbReference type="PROSITE" id="PS50206">
    <property type="entry name" value="RHODANESE_3"/>
    <property type="match status" value="1"/>
</dbReference>
<keyword evidence="2" id="KW-0808">Transferase</keyword>
<dbReference type="RefSeq" id="WP_148896061.1">
    <property type="nucleotide sequence ID" value="NZ_VNIB01000007.1"/>
</dbReference>
<keyword evidence="3" id="KW-1185">Reference proteome</keyword>
<dbReference type="InterPro" id="IPR001763">
    <property type="entry name" value="Rhodanese-like_dom"/>
</dbReference>
<protein>
    <submittedName>
        <fullName evidence="2">Rhodanese-related sulfurtransferase</fullName>
    </submittedName>
</protein>
<proteinExistence type="predicted"/>
<dbReference type="SUPFAM" id="SSF52821">
    <property type="entry name" value="Rhodanese/Cell cycle control phosphatase"/>
    <property type="match status" value="1"/>
</dbReference>
<name>A0A5D3WLA9_9BACT</name>
<evidence type="ECO:0000313" key="3">
    <source>
        <dbReference type="Proteomes" id="UP000324159"/>
    </source>
</evidence>
<evidence type="ECO:0000313" key="2">
    <source>
        <dbReference type="EMBL" id="TYO98293.1"/>
    </source>
</evidence>
<feature type="domain" description="Rhodanese" evidence="1">
    <location>
        <begin position="41"/>
        <end position="129"/>
    </location>
</feature>
<dbReference type="SMART" id="SM00450">
    <property type="entry name" value="RHOD"/>
    <property type="match status" value="1"/>
</dbReference>
<accession>A0A5D3WLA9</accession>
<dbReference type="InterPro" id="IPR036873">
    <property type="entry name" value="Rhodanese-like_dom_sf"/>
</dbReference>
<dbReference type="PANTHER" id="PTHR43031">
    <property type="entry name" value="FAD-DEPENDENT OXIDOREDUCTASE"/>
    <property type="match status" value="1"/>
</dbReference>
<sequence>MNRTRLSALVVLLLLTVLSEPLLAAMARNIDAAGARRLIAERPDLFILDVRTPEEFAGVRLEGAVLIPIDQVVKRIAEIPRNRPVLVYCAVGSRSSQVAGYLARLGYSEVYNLYGGIWGWRLRGYPVLKGLP</sequence>
<dbReference type="AlphaFoldDB" id="A0A5D3WLA9"/>
<comment type="caution">
    <text evidence="2">The sequence shown here is derived from an EMBL/GenBank/DDBJ whole genome shotgun (WGS) entry which is preliminary data.</text>
</comment>
<dbReference type="InterPro" id="IPR050229">
    <property type="entry name" value="GlpE_sulfurtransferase"/>
</dbReference>
<dbReference type="Pfam" id="PF00581">
    <property type="entry name" value="Rhodanese"/>
    <property type="match status" value="1"/>
</dbReference>
<evidence type="ECO:0000259" key="1">
    <source>
        <dbReference type="PROSITE" id="PS50206"/>
    </source>
</evidence>
<dbReference type="Gene3D" id="3.40.250.10">
    <property type="entry name" value="Rhodanese-like domain"/>
    <property type="match status" value="1"/>
</dbReference>
<gene>
    <name evidence="2" type="ORF">EDC39_10788</name>
</gene>
<reference evidence="2 3" key="1">
    <citation type="submission" date="2019-07" db="EMBL/GenBank/DDBJ databases">
        <title>Genomic Encyclopedia of Type Strains, Phase IV (KMG-IV): sequencing the most valuable type-strain genomes for metagenomic binning, comparative biology and taxonomic classification.</title>
        <authorList>
            <person name="Goeker M."/>
        </authorList>
    </citation>
    <scope>NUCLEOTIDE SEQUENCE [LARGE SCALE GENOMIC DNA]</scope>
    <source>
        <strain evidence="2 3">SS015</strain>
    </source>
</reference>
<dbReference type="OrthoDB" id="285281at2"/>